<accession>A0AAV3XM37</accession>
<comment type="caution">
    <text evidence="2">The sequence shown here is derived from an EMBL/GenBank/DDBJ whole genome shotgun (WGS) entry which is preliminary data.</text>
</comment>
<name>A0AAV3XM37_9CYAN</name>
<reference evidence="2" key="1">
    <citation type="submission" date="2019-10" db="EMBL/GenBank/DDBJ databases">
        <title>Draft genome sequece of Microseira wollei NIES-4236.</title>
        <authorList>
            <person name="Yamaguchi H."/>
            <person name="Suzuki S."/>
            <person name="Kawachi M."/>
        </authorList>
    </citation>
    <scope>NUCLEOTIDE SEQUENCE</scope>
    <source>
        <strain evidence="2">NIES-4236</strain>
    </source>
</reference>
<keyword evidence="3" id="KW-1185">Reference proteome</keyword>
<evidence type="ECO:0000313" key="3">
    <source>
        <dbReference type="Proteomes" id="UP001050975"/>
    </source>
</evidence>
<feature type="compositionally biased region" description="Low complexity" evidence="1">
    <location>
        <begin position="59"/>
        <end position="81"/>
    </location>
</feature>
<sequence length="81" mass="8357">MSRLVANILIAIGIIILIRAVVDFQTNGGVNTANQTPSPVSPTATATPTPEPLDKDTAANRPATPSPASRPAADRSVPALW</sequence>
<evidence type="ECO:0000256" key="1">
    <source>
        <dbReference type="SAM" id="MobiDB-lite"/>
    </source>
</evidence>
<protein>
    <submittedName>
        <fullName evidence="2">Uncharacterized protein</fullName>
    </submittedName>
</protein>
<dbReference type="RefSeq" id="WP_226587908.1">
    <property type="nucleotide sequence ID" value="NZ_BLAY01000125.1"/>
</dbReference>
<organism evidence="2 3">
    <name type="scientific">Microseira wollei NIES-4236</name>
    <dbReference type="NCBI Taxonomy" id="2530354"/>
    <lineage>
        <taxon>Bacteria</taxon>
        <taxon>Bacillati</taxon>
        <taxon>Cyanobacteriota</taxon>
        <taxon>Cyanophyceae</taxon>
        <taxon>Oscillatoriophycideae</taxon>
        <taxon>Aerosakkonematales</taxon>
        <taxon>Aerosakkonemataceae</taxon>
        <taxon>Microseira</taxon>
    </lineage>
</organism>
<evidence type="ECO:0000313" key="2">
    <source>
        <dbReference type="EMBL" id="GET41527.1"/>
    </source>
</evidence>
<gene>
    <name evidence="2" type="ORF">MiSe_63390</name>
</gene>
<proteinExistence type="predicted"/>
<dbReference type="AlphaFoldDB" id="A0AAV3XM37"/>
<feature type="compositionally biased region" description="Low complexity" evidence="1">
    <location>
        <begin position="36"/>
        <end position="48"/>
    </location>
</feature>
<dbReference type="Proteomes" id="UP001050975">
    <property type="component" value="Unassembled WGS sequence"/>
</dbReference>
<dbReference type="EMBL" id="BLAY01000125">
    <property type="protein sequence ID" value="GET41527.1"/>
    <property type="molecule type" value="Genomic_DNA"/>
</dbReference>
<feature type="region of interest" description="Disordered" evidence="1">
    <location>
        <begin position="28"/>
        <end position="81"/>
    </location>
</feature>